<dbReference type="PANTHER" id="PTHR40618">
    <property type="entry name" value="B-ZIP TRANSCRIPTION FACTOR (EUROFUNG)-RELATED"/>
    <property type="match status" value="1"/>
</dbReference>
<evidence type="ECO:0000313" key="3">
    <source>
        <dbReference type="EMBL" id="CAH0017461.1"/>
    </source>
</evidence>
<protein>
    <recommendedName>
        <fullName evidence="2">BZIP domain-containing protein</fullName>
    </recommendedName>
</protein>
<evidence type="ECO:0000313" key="4">
    <source>
        <dbReference type="Proteomes" id="UP000696573"/>
    </source>
</evidence>
<reference evidence="3" key="1">
    <citation type="submission" date="2021-10" db="EMBL/GenBank/DDBJ databases">
        <authorList>
            <person name="Piombo E."/>
        </authorList>
    </citation>
    <scope>NUCLEOTIDE SEQUENCE</scope>
</reference>
<dbReference type="InterPro" id="IPR004827">
    <property type="entry name" value="bZIP"/>
</dbReference>
<proteinExistence type="predicted"/>
<organism evidence="3 4">
    <name type="scientific">Clonostachys rhizophaga</name>
    <dbReference type="NCBI Taxonomy" id="160324"/>
    <lineage>
        <taxon>Eukaryota</taxon>
        <taxon>Fungi</taxon>
        <taxon>Dikarya</taxon>
        <taxon>Ascomycota</taxon>
        <taxon>Pezizomycotina</taxon>
        <taxon>Sordariomycetes</taxon>
        <taxon>Hypocreomycetidae</taxon>
        <taxon>Hypocreales</taxon>
        <taxon>Bionectriaceae</taxon>
        <taxon>Clonostachys</taxon>
    </lineage>
</organism>
<feature type="domain" description="BZIP" evidence="2">
    <location>
        <begin position="32"/>
        <end position="46"/>
    </location>
</feature>
<evidence type="ECO:0000256" key="1">
    <source>
        <dbReference type="SAM" id="MobiDB-lite"/>
    </source>
</evidence>
<dbReference type="EMBL" id="CABFNQ020000506">
    <property type="protein sequence ID" value="CAH0017461.1"/>
    <property type="molecule type" value="Genomic_DNA"/>
</dbReference>
<comment type="caution">
    <text evidence="3">The sequence shown here is derived from an EMBL/GenBank/DDBJ whole genome shotgun (WGS) entry which is preliminary data.</text>
</comment>
<dbReference type="GO" id="GO:0003700">
    <property type="term" value="F:DNA-binding transcription factor activity"/>
    <property type="evidence" value="ECO:0007669"/>
    <property type="project" value="InterPro"/>
</dbReference>
<dbReference type="OrthoDB" id="3555317at2759"/>
<accession>A0A9N9V647</accession>
<dbReference type="Proteomes" id="UP000696573">
    <property type="component" value="Unassembled WGS sequence"/>
</dbReference>
<dbReference type="AlphaFoldDB" id="A0A9N9V647"/>
<dbReference type="CDD" id="cd14686">
    <property type="entry name" value="bZIP"/>
    <property type="match status" value="1"/>
</dbReference>
<evidence type="ECO:0000259" key="2">
    <source>
        <dbReference type="PROSITE" id="PS00036"/>
    </source>
</evidence>
<dbReference type="PROSITE" id="PS00036">
    <property type="entry name" value="BZIP_BASIC"/>
    <property type="match status" value="1"/>
</dbReference>
<feature type="compositionally biased region" description="Polar residues" evidence="1">
    <location>
        <begin position="144"/>
        <end position="153"/>
    </location>
</feature>
<dbReference type="PANTHER" id="PTHR40618:SF1">
    <property type="entry name" value="B-ZIP TRANSCRIPTION FACTOR (EUROFUNG)"/>
    <property type="match status" value="1"/>
</dbReference>
<gene>
    <name evidence="3" type="ORF">CRHIZ90672A_00007158</name>
</gene>
<feature type="region of interest" description="Disordered" evidence="1">
    <location>
        <begin position="1"/>
        <end position="40"/>
    </location>
</feature>
<sequence length="470" mass="52031">MAPPPRTPKPRGARRKATADAADPDEITAMTRRQKNREAQNAFRRRKQVAEQAQQHRLHRLEQVIEEMSCVFMGVFDQMLQTESIVVQHPGLVANLRESITKVLQLAKEVVDIDQDSIMTGNPLKAIDEGDSASVAEEPAPPDESSSAVSLPTTHTHTESSLIAFSNHTPPTLLDSDMSSVEHSPGFLFSIQPASESFSPPTSTYSSSSPSLPPQIFGNGWDTSTTPPLHIQDPFRLPSIETQNLLQALGGFPLRLIETTLSYGYFILKHSPQDEVNRGFKNTFRYRTKEQHMAGFRWLLGPGRPYMYRASGVNWGTRDGKEAAFPYHLMNPPSSSPELLPTWEESGNESFPPDYLTVLGVTDLLHNLGAQILDSDTIEVRIESSQVNPNMYNVNLAPAPIYPVTPESLSFIDFFAARTYQREPLVLRLSIPLLTLNLARVSVCFIKGPGFPRVELRKVLEASVTGATGG</sequence>
<name>A0A9N9V647_9HYPO</name>
<feature type="region of interest" description="Disordered" evidence="1">
    <location>
        <begin position="122"/>
        <end position="153"/>
    </location>
</feature>
<keyword evidence="4" id="KW-1185">Reference proteome</keyword>